<evidence type="ECO:0000313" key="11">
    <source>
        <dbReference type="Proteomes" id="UP001344906"/>
    </source>
</evidence>
<dbReference type="Gene3D" id="3.30.565.10">
    <property type="entry name" value="Histidine kinase-like ATPase, C-terminal domain"/>
    <property type="match status" value="1"/>
</dbReference>
<dbReference type="EC" id="2.7.13.3" evidence="2"/>
<feature type="domain" description="PAC" evidence="9">
    <location>
        <begin position="82"/>
        <end position="135"/>
    </location>
</feature>
<evidence type="ECO:0000313" key="10">
    <source>
        <dbReference type="EMBL" id="GLV54660.1"/>
    </source>
</evidence>
<keyword evidence="5" id="KW-0418">Kinase</keyword>
<dbReference type="SUPFAM" id="SSF55785">
    <property type="entry name" value="PYP-like sensor domain (PAS domain)"/>
    <property type="match status" value="2"/>
</dbReference>
<dbReference type="InterPro" id="IPR000700">
    <property type="entry name" value="PAS-assoc_C"/>
</dbReference>
<dbReference type="InterPro" id="IPR036097">
    <property type="entry name" value="HisK_dim/P_sf"/>
</dbReference>
<dbReference type="InterPro" id="IPR036890">
    <property type="entry name" value="HATPase_C_sf"/>
</dbReference>
<sequence>MYQMNDSQQMEELHLIVEMTPNLIWVAAPDASITFCNQPLADYTGLRCEQIITENWLHLIHPDEQRAAAAAWNEAVHTDSAYEGKYRLGNSAGGAYDWFLVRAVPLKKAGGGTIKWLGVCTNIEKQARLEKSLRVSDACFRALFQSNILGLTISDHEGLILDANENFLSMLGYTRDELLNGALRVEVVSPPESRSLDEQLVHDLLETGFVSAIEKDHLSKDGNRVPALVGAALLDSEQRQHITFLLDLTERKELERRKDEFISIASHELKVPLTALTLLSSRLKKKLAGHDNLAAEQMLTRMDEQVRTLTHLINDLLDVSKIQMGRFDYVDEPLDLGPLIHDIVAECQHTTTTHTLKVHGSLSGSFVGDQDRLRQVVMNLLINAVKYSPQANGVDIHLDYSSGYARIHIQDYGVGIPKEHQRNIFERFNRGTYSRKERAFPGLGMGLYISQEIVKHYQGEILVESEVGKGTIFTISLPMAS</sequence>
<keyword evidence="6" id="KW-0902">Two-component regulatory system</keyword>
<dbReference type="Pfam" id="PF08447">
    <property type="entry name" value="PAS_3"/>
    <property type="match status" value="1"/>
</dbReference>
<dbReference type="SMART" id="SM00091">
    <property type="entry name" value="PAS"/>
    <property type="match status" value="2"/>
</dbReference>
<dbReference type="PANTHER" id="PTHR43711">
    <property type="entry name" value="TWO-COMPONENT HISTIDINE KINASE"/>
    <property type="match status" value="1"/>
</dbReference>
<evidence type="ECO:0000259" key="9">
    <source>
        <dbReference type="PROSITE" id="PS50113"/>
    </source>
</evidence>
<evidence type="ECO:0000256" key="2">
    <source>
        <dbReference type="ARBA" id="ARBA00012438"/>
    </source>
</evidence>
<dbReference type="PANTHER" id="PTHR43711:SF26">
    <property type="entry name" value="SENSOR HISTIDINE KINASE RCSC"/>
    <property type="match status" value="1"/>
</dbReference>
<dbReference type="InterPro" id="IPR003594">
    <property type="entry name" value="HATPase_dom"/>
</dbReference>
<dbReference type="InterPro" id="IPR035965">
    <property type="entry name" value="PAS-like_dom_sf"/>
</dbReference>
<dbReference type="SUPFAM" id="SSF55874">
    <property type="entry name" value="ATPase domain of HSP90 chaperone/DNA topoisomerase II/histidine kinase"/>
    <property type="match status" value="1"/>
</dbReference>
<dbReference type="InterPro" id="IPR013655">
    <property type="entry name" value="PAS_fold_3"/>
</dbReference>
<evidence type="ECO:0000256" key="5">
    <source>
        <dbReference type="ARBA" id="ARBA00022777"/>
    </source>
</evidence>
<feature type="domain" description="PAS" evidence="8">
    <location>
        <begin position="136"/>
        <end position="208"/>
    </location>
</feature>
<dbReference type="InterPro" id="IPR000014">
    <property type="entry name" value="PAS"/>
</dbReference>
<dbReference type="PROSITE" id="PS50112">
    <property type="entry name" value="PAS"/>
    <property type="match status" value="2"/>
</dbReference>
<dbReference type="InterPro" id="IPR004358">
    <property type="entry name" value="Sig_transdc_His_kin-like_C"/>
</dbReference>
<dbReference type="PRINTS" id="PR00344">
    <property type="entry name" value="BCTRLSENSOR"/>
</dbReference>
<dbReference type="PROSITE" id="PS50109">
    <property type="entry name" value="HIS_KIN"/>
    <property type="match status" value="1"/>
</dbReference>
<name>A0ABQ6FQ77_9CHLR</name>
<gene>
    <name evidence="10" type="ORF">KDH_15070</name>
</gene>
<feature type="domain" description="Histidine kinase" evidence="7">
    <location>
        <begin position="264"/>
        <end position="481"/>
    </location>
</feature>
<dbReference type="CDD" id="cd00082">
    <property type="entry name" value="HisKA"/>
    <property type="match status" value="1"/>
</dbReference>
<keyword evidence="4" id="KW-0808">Transferase</keyword>
<dbReference type="Proteomes" id="UP001344906">
    <property type="component" value="Unassembled WGS sequence"/>
</dbReference>
<evidence type="ECO:0000256" key="1">
    <source>
        <dbReference type="ARBA" id="ARBA00000085"/>
    </source>
</evidence>
<dbReference type="Pfam" id="PF13426">
    <property type="entry name" value="PAS_9"/>
    <property type="match status" value="1"/>
</dbReference>
<dbReference type="Pfam" id="PF00512">
    <property type="entry name" value="HisKA"/>
    <property type="match status" value="1"/>
</dbReference>
<dbReference type="CDD" id="cd00075">
    <property type="entry name" value="HATPase"/>
    <property type="match status" value="1"/>
</dbReference>
<keyword evidence="11" id="KW-1185">Reference proteome</keyword>
<reference evidence="10 11" key="1">
    <citation type="submission" date="2023-02" db="EMBL/GenBank/DDBJ databases">
        <title>Dictyobacter halimunensis sp. nov., a new member of the class Ktedonobacteria from forest soil in a geothermal area.</title>
        <authorList>
            <person name="Rachmania M.K."/>
            <person name="Ningsih F."/>
            <person name="Sakai Y."/>
            <person name="Yabe S."/>
            <person name="Yokota A."/>
            <person name="Sjamsuridzal W."/>
        </authorList>
    </citation>
    <scope>NUCLEOTIDE SEQUENCE [LARGE SCALE GENOMIC DNA]</scope>
    <source>
        <strain evidence="10 11">S3.2.2.5</strain>
    </source>
</reference>
<evidence type="ECO:0000259" key="8">
    <source>
        <dbReference type="PROSITE" id="PS50112"/>
    </source>
</evidence>
<dbReference type="CDD" id="cd00130">
    <property type="entry name" value="PAS"/>
    <property type="match status" value="2"/>
</dbReference>
<dbReference type="InterPro" id="IPR005467">
    <property type="entry name" value="His_kinase_dom"/>
</dbReference>
<dbReference type="Gene3D" id="3.30.450.20">
    <property type="entry name" value="PAS domain"/>
    <property type="match status" value="2"/>
</dbReference>
<feature type="domain" description="PAS" evidence="8">
    <location>
        <begin position="9"/>
        <end position="79"/>
    </location>
</feature>
<dbReference type="NCBIfam" id="TIGR00229">
    <property type="entry name" value="sensory_box"/>
    <property type="match status" value="2"/>
</dbReference>
<dbReference type="EMBL" id="BSRI01000001">
    <property type="protein sequence ID" value="GLV54660.1"/>
    <property type="molecule type" value="Genomic_DNA"/>
</dbReference>
<dbReference type="InterPro" id="IPR003661">
    <property type="entry name" value="HisK_dim/P_dom"/>
</dbReference>
<proteinExistence type="predicted"/>
<evidence type="ECO:0000256" key="6">
    <source>
        <dbReference type="ARBA" id="ARBA00023012"/>
    </source>
</evidence>
<evidence type="ECO:0000259" key="7">
    <source>
        <dbReference type="PROSITE" id="PS50109"/>
    </source>
</evidence>
<dbReference type="Pfam" id="PF02518">
    <property type="entry name" value="HATPase_c"/>
    <property type="match status" value="1"/>
</dbReference>
<dbReference type="SUPFAM" id="SSF47384">
    <property type="entry name" value="Homodimeric domain of signal transducing histidine kinase"/>
    <property type="match status" value="1"/>
</dbReference>
<dbReference type="InterPro" id="IPR050736">
    <property type="entry name" value="Sensor_HK_Regulatory"/>
</dbReference>
<protein>
    <recommendedName>
        <fullName evidence="2">histidine kinase</fullName>
        <ecNumber evidence="2">2.7.13.3</ecNumber>
    </recommendedName>
</protein>
<dbReference type="SMART" id="SM00388">
    <property type="entry name" value="HisKA"/>
    <property type="match status" value="1"/>
</dbReference>
<dbReference type="SMART" id="SM00387">
    <property type="entry name" value="HATPase_c"/>
    <property type="match status" value="1"/>
</dbReference>
<organism evidence="10 11">
    <name type="scientific">Dictyobacter halimunensis</name>
    <dbReference type="NCBI Taxonomy" id="3026934"/>
    <lineage>
        <taxon>Bacteria</taxon>
        <taxon>Bacillati</taxon>
        <taxon>Chloroflexota</taxon>
        <taxon>Ktedonobacteria</taxon>
        <taxon>Ktedonobacterales</taxon>
        <taxon>Dictyobacteraceae</taxon>
        <taxon>Dictyobacter</taxon>
    </lineage>
</organism>
<dbReference type="PROSITE" id="PS50113">
    <property type="entry name" value="PAC"/>
    <property type="match status" value="1"/>
</dbReference>
<accession>A0ABQ6FQ77</accession>
<evidence type="ECO:0000256" key="4">
    <source>
        <dbReference type="ARBA" id="ARBA00022679"/>
    </source>
</evidence>
<evidence type="ECO:0000256" key="3">
    <source>
        <dbReference type="ARBA" id="ARBA00022553"/>
    </source>
</evidence>
<comment type="caution">
    <text evidence="10">The sequence shown here is derived from an EMBL/GenBank/DDBJ whole genome shotgun (WGS) entry which is preliminary data.</text>
</comment>
<keyword evidence="3" id="KW-0597">Phosphoprotein</keyword>
<comment type="catalytic activity">
    <reaction evidence="1">
        <text>ATP + protein L-histidine = ADP + protein N-phospho-L-histidine.</text>
        <dbReference type="EC" id="2.7.13.3"/>
    </reaction>
</comment>
<dbReference type="Gene3D" id="1.10.287.130">
    <property type="match status" value="1"/>
</dbReference>